<proteinExistence type="predicted"/>
<name>A0A6A4TKN0_SCOMX</name>
<accession>A0A6A4TKN0</accession>
<sequence length="103" mass="11815">MFLKNFSFFKGQEVIYGQLSDGICAVPERNRILHMDLDSLSSLNVALPSDIVGPYVKIKNPLWSDFQSERRFRRMFVDECDVQAYSTDLLGCLFVFGILTSRP</sequence>
<evidence type="ECO:0000313" key="2">
    <source>
        <dbReference type="Proteomes" id="UP000438429"/>
    </source>
</evidence>
<evidence type="ECO:0000313" key="1">
    <source>
        <dbReference type="EMBL" id="KAF0042592.1"/>
    </source>
</evidence>
<gene>
    <name evidence="1" type="ORF">F2P81_006124</name>
</gene>
<dbReference type="Proteomes" id="UP000438429">
    <property type="component" value="Unassembled WGS sequence"/>
</dbReference>
<dbReference type="EMBL" id="VEVO01000005">
    <property type="protein sequence ID" value="KAF0042592.1"/>
    <property type="molecule type" value="Genomic_DNA"/>
</dbReference>
<reference evidence="1 2" key="1">
    <citation type="submission" date="2019-06" db="EMBL/GenBank/DDBJ databases">
        <title>Draft genomes of female and male turbot (Scophthalmus maximus).</title>
        <authorList>
            <person name="Xu H."/>
            <person name="Xu X.-W."/>
            <person name="Shao C."/>
            <person name="Chen S."/>
        </authorList>
    </citation>
    <scope>NUCLEOTIDE SEQUENCE [LARGE SCALE GENOMIC DNA]</scope>
    <source>
        <strain evidence="1">Ysfricsl-2016a</strain>
        <tissue evidence="1">Blood</tissue>
    </source>
</reference>
<dbReference type="AlphaFoldDB" id="A0A6A4TKN0"/>
<comment type="caution">
    <text evidence="1">The sequence shown here is derived from an EMBL/GenBank/DDBJ whole genome shotgun (WGS) entry which is preliminary data.</text>
</comment>
<organism evidence="1 2">
    <name type="scientific">Scophthalmus maximus</name>
    <name type="common">Turbot</name>
    <name type="synonym">Psetta maxima</name>
    <dbReference type="NCBI Taxonomy" id="52904"/>
    <lineage>
        <taxon>Eukaryota</taxon>
        <taxon>Metazoa</taxon>
        <taxon>Chordata</taxon>
        <taxon>Craniata</taxon>
        <taxon>Vertebrata</taxon>
        <taxon>Euteleostomi</taxon>
        <taxon>Actinopterygii</taxon>
        <taxon>Neopterygii</taxon>
        <taxon>Teleostei</taxon>
        <taxon>Neoteleostei</taxon>
        <taxon>Acanthomorphata</taxon>
        <taxon>Carangaria</taxon>
        <taxon>Pleuronectiformes</taxon>
        <taxon>Pleuronectoidei</taxon>
        <taxon>Scophthalmidae</taxon>
        <taxon>Scophthalmus</taxon>
    </lineage>
</organism>
<protein>
    <submittedName>
        <fullName evidence="1">Uncharacterized protein</fullName>
    </submittedName>
</protein>